<organism evidence="1 2">
    <name type="scientific">Acaulospora colombiana</name>
    <dbReference type="NCBI Taxonomy" id="27376"/>
    <lineage>
        <taxon>Eukaryota</taxon>
        <taxon>Fungi</taxon>
        <taxon>Fungi incertae sedis</taxon>
        <taxon>Mucoromycota</taxon>
        <taxon>Glomeromycotina</taxon>
        <taxon>Glomeromycetes</taxon>
        <taxon>Diversisporales</taxon>
        <taxon>Acaulosporaceae</taxon>
        <taxon>Acaulospora</taxon>
    </lineage>
</organism>
<evidence type="ECO:0000313" key="1">
    <source>
        <dbReference type="EMBL" id="CAG8694425.1"/>
    </source>
</evidence>
<name>A0ACA9P803_9GLOM</name>
<keyword evidence="2" id="KW-1185">Reference proteome</keyword>
<accession>A0ACA9P803</accession>
<sequence>IIHLLNQQLSETRRNKKTKQPLEQFSEALKHEGKKQSKRQNVSLRHHNLETFLTIKDVDTSTTAYRGTLYEYETITCLQKLFGIVTRRVGKAGDDGIDFRGRWVLPDEKRVMVIGQCKSLCNKCPPSVVRDLEGTLYRETRGTIGILSSLSGFTNGAIKRYNGSSLPLILITVVENGARCEMFSWNKAAETYLDGFQVTINYQNNSDSEILQKEPLLLYNNEKYIPDEKE</sequence>
<dbReference type="Proteomes" id="UP000789525">
    <property type="component" value="Unassembled WGS sequence"/>
</dbReference>
<evidence type="ECO:0000313" key="2">
    <source>
        <dbReference type="Proteomes" id="UP000789525"/>
    </source>
</evidence>
<feature type="non-terminal residue" evidence="1">
    <location>
        <position position="230"/>
    </location>
</feature>
<feature type="non-terminal residue" evidence="1">
    <location>
        <position position="1"/>
    </location>
</feature>
<dbReference type="EMBL" id="CAJVPT010030428">
    <property type="protein sequence ID" value="CAG8694425.1"/>
    <property type="molecule type" value="Genomic_DNA"/>
</dbReference>
<comment type="caution">
    <text evidence="1">The sequence shown here is derived from an EMBL/GenBank/DDBJ whole genome shotgun (WGS) entry which is preliminary data.</text>
</comment>
<proteinExistence type="predicted"/>
<reference evidence="1" key="1">
    <citation type="submission" date="2021-06" db="EMBL/GenBank/DDBJ databases">
        <authorList>
            <person name="Kallberg Y."/>
            <person name="Tangrot J."/>
            <person name="Rosling A."/>
        </authorList>
    </citation>
    <scope>NUCLEOTIDE SEQUENCE</scope>
    <source>
        <strain evidence="1">CL356</strain>
    </source>
</reference>
<gene>
    <name evidence="1" type="ORF">ACOLOM_LOCUS9973</name>
</gene>
<protein>
    <submittedName>
        <fullName evidence="1">15283_t:CDS:1</fullName>
    </submittedName>
</protein>